<dbReference type="AlphaFoldDB" id="A0A3N4JCB7"/>
<evidence type="ECO:0000313" key="2">
    <source>
        <dbReference type="Proteomes" id="UP000276215"/>
    </source>
</evidence>
<name>A0A3N4JCB7_9PEZI</name>
<organism evidence="1 2">
    <name type="scientific">Choiromyces venosus 120613-1</name>
    <dbReference type="NCBI Taxonomy" id="1336337"/>
    <lineage>
        <taxon>Eukaryota</taxon>
        <taxon>Fungi</taxon>
        <taxon>Dikarya</taxon>
        <taxon>Ascomycota</taxon>
        <taxon>Pezizomycotina</taxon>
        <taxon>Pezizomycetes</taxon>
        <taxon>Pezizales</taxon>
        <taxon>Tuberaceae</taxon>
        <taxon>Choiromyces</taxon>
    </lineage>
</organism>
<dbReference type="Proteomes" id="UP000276215">
    <property type="component" value="Unassembled WGS sequence"/>
</dbReference>
<dbReference type="STRING" id="1336337.A0A3N4JCB7"/>
<evidence type="ECO:0000313" key="1">
    <source>
        <dbReference type="EMBL" id="RPA94638.1"/>
    </source>
</evidence>
<gene>
    <name evidence="1" type="ORF">L873DRAFT_1792879</name>
</gene>
<keyword evidence="2" id="KW-1185">Reference proteome</keyword>
<proteinExistence type="predicted"/>
<dbReference type="EMBL" id="ML120435">
    <property type="protein sequence ID" value="RPA94638.1"/>
    <property type="molecule type" value="Genomic_DNA"/>
</dbReference>
<accession>A0A3N4JCB7</accession>
<protein>
    <submittedName>
        <fullName evidence="1">Uncharacterized protein</fullName>
    </submittedName>
</protein>
<sequence length="253" mass="27518">MAELPWGVATSEPHGIFPIAELPRSFPESQASISGNPGEKTPRAIEILFPLYELAEEARAKIRSAASAVQGLAQQAVDYLAREMLCISEACLGGLCAGDLGSYPWKMEEAIVRMDDYFNDLASRCPVLGTGRPGAFTEPGSHPPVCLAADSSSGQADRQSTMVARGQQGQRERYMVLRLPPEVMGREQTTFTHPPPIRRITLGSHTRSVVRESLVLRFGGTAEVLQPINEVYQAAEFLEWTSPTAKFPGRGGF</sequence>
<reference evidence="1 2" key="1">
    <citation type="journal article" date="2018" name="Nat. Ecol. Evol.">
        <title>Pezizomycetes genomes reveal the molecular basis of ectomycorrhizal truffle lifestyle.</title>
        <authorList>
            <person name="Murat C."/>
            <person name="Payen T."/>
            <person name="Noel B."/>
            <person name="Kuo A."/>
            <person name="Morin E."/>
            <person name="Chen J."/>
            <person name="Kohler A."/>
            <person name="Krizsan K."/>
            <person name="Balestrini R."/>
            <person name="Da Silva C."/>
            <person name="Montanini B."/>
            <person name="Hainaut M."/>
            <person name="Levati E."/>
            <person name="Barry K.W."/>
            <person name="Belfiori B."/>
            <person name="Cichocki N."/>
            <person name="Clum A."/>
            <person name="Dockter R.B."/>
            <person name="Fauchery L."/>
            <person name="Guy J."/>
            <person name="Iotti M."/>
            <person name="Le Tacon F."/>
            <person name="Lindquist E.A."/>
            <person name="Lipzen A."/>
            <person name="Malagnac F."/>
            <person name="Mello A."/>
            <person name="Molinier V."/>
            <person name="Miyauchi S."/>
            <person name="Poulain J."/>
            <person name="Riccioni C."/>
            <person name="Rubini A."/>
            <person name="Sitrit Y."/>
            <person name="Splivallo R."/>
            <person name="Traeger S."/>
            <person name="Wang M."/>
            <person name="Zifcakova L."/>
            <person name="Wipf D."/>
            <person name="Zambonelli A."/>
            <person name="Paolocci F."/>
            <person name="Nowrousian M."/>
            <person name="Ottonello S."/>
            <person name="Baldrian P."/>
            <person name="Spatafora J.W."/>
            <person name="Henrissat B."/>
            <person name="Nagy L.G."/>
            <person name="Aury J.M."/>
            <person name="Wincker P."/>
            <person name="Grigoriev I.V."/>
            <person name="Bonfante P."/>
            <person name="Martin F.M."/>
        </authorList>
    </citation>
    <scope>NUCLEOTIDE SEQUENCE [LARGE SCALE GENOMIC DNA]</scope>
    <source>
        <strain evidence="1 2">120613-1</strain>
    </source>
</reference>